<feature type="transmembrane region" description="Helical" evidence="1">
    <location>
        <begin position="21"/>
        <end position="49"/>
    </location>
</feature>
<comment type="caution">
    <text evidence="2">The sequence shown here is derived from an EMBL/GenBank/DDBJ whole genome shotgun (WGS) entry which is preliminary data.</text>
</comment>
<name>A0A2A7B2K2_9FIRM</name>
<dbReference type="EMBL" id="NOUV01000020">
    <property type="protein sequence ID" value="PDX85570.1"/>
    <property type="molecule type" value="Genomic_DNA"/>
</dbReference>
<sequence length="219" mass="24603">MNDFFDLDAPLFRFLTRVADMVILSLLWLIGSLPLFTLGISSTALYYAVNKSLIEDRGTVSEEFFRAYRRSFRQATLSFLALAVPESILLADCFMTHYLKGQQAATGNLWIIFTVLSTCGLAWMIYNAAYAARFDDPVKKTVLQSGAMALLHFDKSLLLLVVLAAFGLLTAFCPPLILLAPAGYALFARWVLEKKVFYQYLPDIDDGIDKENKDCSHQD</sequence>
<protein>
    <recommendedName>
        <fullName evidence="4">DUF624 domain-containing protein</fullName>
    </recommendedName>
</protein>
<accession>A0A2A7B2K2</accession>
<evidence type="ECO:0000256" key="1">
    <source>
        <dbReference type="SAM" id="Phobius"/>
    </source>
</evidence>
<evidence type="ECO:0000313" key="2">
    <source>
        <dbReference type="EMBL" id="PDX85570.1"/>
    </source>
</evidence>
<dbReference type="Proteomes" id="UP000220904">
    <property type="component" value="Unassembled WGS sequence"/>
</dbReference>
<dbReference type="Pfam" id="PF04854">
    <property type="entry name" value="DUF624"/>
    <property type="match status" value="1"/>
</dbReference>
<feature type="transmembrane region" description="Helical" evidence="1">
    <location>
        <begin position="75"/>
        <end position="95"/>
    </location>
</feature>
<evidence type="ECO:0008006" key="4">
    <source>
        <dbReference type="Google" id="ProtNLM"/>
    </source>
</evidence>
<reference evidence="2 3" key="1">
    <citation type="journal article" date="2017" name="Front. Microbiol.">
        <title>New Insights into the Diversity of the Genus Faecalibacterium.</title>
        <authorList>
            <person name="Benevides L."/>
            <person name="Burman S."/>
            <person name="Martin R."/>
            <person name="Robert V."/>
            <person name="Thomas M."/>
            <person name="Miquel S."/>
            <person name="Chain F."/>
            <person name="Sokol H."/>
            <person name="Bermudez-Humaran L.G."/>
            <person name="Morrison M."/>
            <person name="Langella P."/>
            <person name="Azevedo V.A."/>
            <person name="Chatel J.M."/>
            <person name="Soares S."/>
        </authorList>
    </citation>
    <scope>NUCLEOTIDE SEQUENCE [LARGE SCALE GENOMIC DNA]</scope>
    <source>
        <strain evidence="2 3">AHMP21</strain>
    </source>
</reference>
<keyword evidence="1" id="KW-0812">Transmembrane</keyword>
<keyword evidence="1" id="KW-0472">Membrane</keyword>
<feature type="transmembrane region" description="Helical" evidence="1">
    <location>
        <begin position="157"/>
        <end position="187"/>
    </location>
</feature>
<dbReference type="AlphaFoldDB" id="A0A2A7B2K2"/>
<feature type="transmembrane region" description="Helical" evidence="1">
    <location>
        <begin position="107"/>
        <end position="126"/>
    </location>
</feature>
<gene>
    <name evidence="2" type="ORF">CHR60_13930</name>
</gene>
<proteinExistence type="predicted"/>
<evidence type="ECO:0000313" key="3">
    <source>
        <dbReference type="Proteomes" id="UP000220904"/>
    </source>
</evidence>
<dbReference type="RefSeq" id="WP_097793515.1">
    <property type="nucleotide sequence ID" value="NZ_NOUV01000020.1"/>
</dbReference>
<dbReference type="OrthoDB" id="9814991at2"/>
<keyword evidence="1" id="KW-1133">Transmembrane helix</keyword>
<organism evidence="2 3">
    <name type="scientific">Faecalibacterium prausnitzii</name>
    <dbReference type="NCBI Taxonomy" id="853"/>
    <lineage>
        <taxon>Bacteria</taxon>
        <taxon>Bacillati</taxon>
        <taxon>Bacillota</taxon>
        <taxon>Clostridia</taxon>
        <taxon>Eubacteriales</taxon>
        <taxon>Oscillospiraceae</taxon>
        <taxon>Faecalibacterium</taxon>
    </lineage>
</organism>
<dbReference type="InterPro" id="IPR006938">
    <property type="entry name" value="DUF624"/>
</dbReference>